<comment type="caution">
    <text evidence="1">The sequence shown here is derived from an EMBL/GenBank/DDBJ whole genome shotgun (WGS) entry which is preliminary data.</text>
</comment>
<dbReference type="Gene3D" id="3.60.15.10">
    <property type="entry name" value="Ribonuclease Z/Hydroxyacylglutathione hydrolase-like"/>
    <property type="match status" value="1"/>
</dbReference>
<accession>A0A3M0SEE8</accession>
<name>A0A3M0SEE8_9CLOT</name>
<dbReference type="InterPro" id="IPR052159">
    <property type="entry name" value="Competence_DNA_uptake"/>
</dbReference>
<dbReference type="EMBL" id="RFAQ01000109">
    <property type="protein sequence ID" value="RMC93017.1"/>
    <property type="molecule type" value="Genomic_DNA"/>
</dbReference>
<dbReference type="InterPro" id="IPR036866">
    <property type="entry name" value="RibonucZ/Hydroxyglut_hydro"/>
</dbReference>
<sequence length="396" mass="45915">MTKVLKSDQIAFFPVGNGDTILLSLKDNTNILIDCNIAKNSTDSNVEEKYDVMEYLLEKLPRDNNHRPHLDVFILSHPDIDHCRNISNYFYMGDPDKYGEKDKEKIIIDELWFSPRIFNEHKNDLNDDAKNFRKESERRIKLYKNGEGKNDVEDTGVGNRVRIIGSTDNEKLENLKNITTPAGQYINIFNNKEQKEFKFFVLGPIKAETDDTEEERNKCSIILKAEFNINSNETNNVVILAGDSRIENWKRIMNLNSEENLKFDIFLAPHHCSWYFFSKEDYKNKPVPEPDKDIISFIEYGKDSEDIRVIVASCKEIKRNEDNPPHYRAANFYKKAVGEENFYCLATYPDIDNPIPLVFTFTENGPIKQDIEETKKENATAPLIKVAATPKTYGQR</sequence>
<evidence type="ECO:0000313" key="1">
    <source>
        <dbReference type="EMBL" id="RMC93017.1"/>
    </source>
</evidence>
<dbReference type="PANTHER" id="PTHR30619:SF1">
    <property type="entry name" value="RECOMBINATION PROTEIN 2"/>
    <property type="match status" value="1"/>
</dbReference>
<dbReference type="PANTHER" id="PTHR30619">
    <property type="entry name" value="DNA INTERNALIZATION/COMPETENCE PROTEIN COMEC/REC2"/>
    <property type="match status" value="1"/>
</dbReference>
<dbReference type="Proteomes" id="UP000277999">
    <property type="component" value="Unassembled WGS sequence"/>
</dbReference>
<dbReference type="RefSeq" id="WP_122060082.1">
    <property type="nucleotide sequence ID" value="NZ_RFAQ01000109.1"/>
</dbReference>
<dbReference type="SUPFAM" id="SSF56281">
    <property type="entry name" value="Metallo-hydrolase/oxidoreductase"/>
    <property type="match status" value="1"/>
</dbReference>
<organism evidence="1 2">
    <name type="scientific">Clostridium autoethanogenum</name>
    <dbReference type="NCBI Taxonomy" id="84023"/>
    <lineage>
        <taxon>Bacteria</taxon>
        <taxon>Bacillati</taxon>
        <taxon>Bacillota</taxon>
        <taxon>Clostridia</taxon>
        <taxon>Eubacteriales</taxon>
        <taxon>Clostridiaceae</taxon>
        <taxon>Clostridium</taxon>
    </lineage>
</organism>
<evidence type="ECO:0000313" key="2">
    <source>
        <dbReference type="Proteomes" id="UP000277999"/>
    </source>
</evidence>
<proteinExistence type="predicted"/>
<dbReference type="AlphaFoldDB" id="A0A3M0SEE8"/>
<protein>
    <submittedName>
        <fullName evidence="1">Uncharacterized protein</fullName>
    </submittedName>
</protein>
<gene>
    <name evidence="1" type="ORF">D9O40_18225</name>
</gene>
<reference evidence="1 2" key="1">
    <citation type="submission" date="2018-10" db="EMBL/GenBank/DDBJ databases">
        <title>Genome-centric metagenomics revealed C2 chemical producing, CO utilizing Clostridium with novel acetogenic gene cluster.</title>
        <authorList>
            <person name="Kang H."/>
            <person name="Park B."/>
            <person name="Choi I.G."/>
            <person name="Chang I.S."/>
        </authorList>
    </citation>
    <scope>NUCLEOTIDE SEQUENCE [LARGE SCALE GENOMIC DNA]</scope>
    <source>
        <strain evidence="1 2">H21-9</strain>
    </source>
</reference>